<evidence type="ECO:0000256" key="1">
    <source>
        <dbReference type="SAM" id="Coils"/>
    </source>
</evidence>
<accession>A0A1Y3BNR5</accession>
<keyword evidence="1" id="KW-0175">Coiled coil</keyword>
<dbReference type="EMBL" id="MUJZ01012426">
    <property type="protein sequence ID" value="OTF81664.1"/>
    <property type="molecule type" value="Genomic_DNA"/>
</dbReference>
<organism evidence="2 3">
    <name type="scientific">Euroglyphus maynei</name>
    <name type="common">Mayne's house dust mite</name>
    <dbReference type="NCBI Taxonomy" id="6958"/>
    <lineage>
        <taxon>Eukaryota</taxon>
        <taxon>Metazoa</taxon>
        <taxon>Ecdysozoa</taxon>
        <taxon>Arthropoda</taxon>
        <taxon>Chelicerata</taxon>
        <taxon>Arachnida</taxon>
        <taxon>Acari</taxon>
        <taxon>Acariformes</taxon>
        <taxon>Sarcoptiformes</taxon>
        <taxon>Astigmata</taxon>
        <taxon>Psoroptidia</taxon>
        <taxon>Analgoidea</taxon>
        <taxon>Pyroglyphidae</taxon>
        <taxon>Pyroglyphinae</taxon>
        <taxon>Euroglyphus</taxon>
    </lineage>
</organism>
<keyword evidence="3" id="KW-1185">Reference proteome</keyword>
<name>A0A1Y3BNR5_EURMA</name>
<sequence>MQQQRTELETMIKDEHEKYFNEEKFRLQEINEKLLNERKELEIMREKFANEVNEWRQKETVDAENVYNERKKLKEELTLFEERRSMLEQLYNERKTMLDNEQQRITRQSEEILRKQTELDRKESELMKSLFEIDHQRQQFQAKKLRFDQEREQMSILGKTLEQRAEELEKLSQMALKEKMDGINAMDEIERLRSELKKETIELNKLRTELHIDQQRLMMDRNQFEQQYKMLRELRDSIVCNLCGQALNHGNATSWSMMAKSGHKQDFGSGFFY</sequence>
<reference evidence="2 3" key="1">
    <citation type="submission" date="2017-03" db="EMBL/GenBank/DDBJ databases">
        <title>Genome Survey of Euroglyphus maynei.</title>
        <authorList>
            <person name="Arlian L.G."/>
            <person name="Morgan M.S."/>
            <person name="Rider S.D."/>
        </authorList>
    </citation>
    <scope>NUCLEOTIDE SEQUENCE [LARGE SCALE GENOMIC DNA]</scope>
    <source>
        <strain evidence="2">Arlian Lab</strain>
        <tissue evidence="2">Whole body</tissue>
    </source>
</reference>
<proteinExistence type="predicted"/>
<comment type="caution">
    <text evidence="2">The sequence shown here is derived from an EMBL/GenBank/DDBJ whole genome shotgun (WGS) entry which is preliminary data.</text>
</comment>
<evidence type="ECO:0000313" key="3">
    <source>
        <dbReference type="Proteomes" id="UP000194236"/>
    </source>
</evidence>
<dbReference type="OrthoDB" id="8195456at2759"/>
<feature type="coiled-coil region" evidence="1">
    <location>
        <begin position="24"/>
        <end position="125"/>
    </location>
</feature>
<feature type="non-terminal residue" evidence="2">
    <location>
        <position position="273"/>
    </location>
</feature>
<evidence type="ECO:0000313" key="2">
    <source>
        <dbReference type="EMBL" id="OTF81664.1"/>
    </source>
</evidence>
<gene>
    <name evidence="2" type="ORF">BLA29_008413</name>
</gene>
<dbReference type="Proteomes" id="UP000194236">
    <property type="component" value="Unassembled WGS sequence"/>
</dbReference>
<protein>
    <submittedName>
        <fullName evidence="2">Uncharacterized protein</fullName>
    </submittedName>
</protein>
<feature type="coiled-coil region" evidence="1">
    <location>
        <begin position="151"/>
        <end position="209"/>
    </location>
</feature>
<dbReference type="AlphaFoldDB" id="A0A1Y3BNR5"/>